<dbReference type="EMBL" id="HBUF01360694">
    <property type="protein sequence ID" value="CAG6720554.1"/>
    <property type="molecule type" value="Transcribed_RNA"/>
</dbReference>
<dbReference type="EMBL" id="HBUF01360696">
    <property type="protein sequence ID" value="CAG6720558.1"/>
    <property type="molecule type" value="Transcribed_RNA"/>
</dbReference>
<dbReference type="EMBL" id="HBUF01360695">
    <property type="protein sequence ID" value="CAG6720556.1"/>
    <property type="molecule type" value="Transcribed_RNA"/>
</dbReference>
<keyword evidence="1" id="KW-1133">Transmembrane helix</keyword>
<accession>A0A8D8VBQ0</accession>
<reference evidence="2" key="1">
    <citation type="submission" date="2021-05" db="EMBL/GenBank/DDBJ databases">
        <authorList>
            <person name="Alioto T."/>
            <person name="Alioto T."/>
            <person name="Gomez Garrido J."/>
        </authorList>
    </citation>
    <scope>NUCLEOTIDE SEQUENCE</scope>
</reference>
<protein>
    <submittedName>
        <fullName evidence="2">Uncharacterized protein</fullName>
    </submittedName>
</protein>
<sequence>MTSERREGIEYGLTCLSNVSGSKVGLREEAVVVGASAEVVDTIRTAKISTPKHITVRRDVIFNKKFSKKSFDQTKIKKENILKFCFFYSGCFCTVYFFLQWLFLYSLKIKILYLCIS</sequence>
<proteinExistence type="predicted"/>
<keyword evidence="1" id="KW-0472">Membrane</keyword>
<name>A0A8D8VBQ0_9HEMI</name>
<dbReference type="EMBL" id="HBUF01360693">
    <property type="protein sequence ID" value="CAG6720552.1"/>
    <property type="molecule type" value="Transcribed_RNA"/>
</dbReference>
<organism evidence="2">
    <name type="scientific">Cacopsylla melanoneura</name>
    <dbReference type="NCBI Taxonomy" id="428564"/>
    <lineage>
        <taxon>Eukaryota</taxon>
        <taxon>Metazoa</taxon>
        <taxon>Ecdysozoa</taxon>
        <taxon>Arthropoda</taxon>
        <taxon>Hexapoda</taxon>
        <taxon>Insecta</taxon>
        <taxon>Pterygota</taxon>
        <taxon>Neoptera</taxon>
        <taxon>Paraneoptera</taxon>
        <taxon>Hemiptera</taxon>
        <taxon>Sternorrhyncha</taxon>
        <taxon>Psylloidea</taxon>
        <taxon>Psyllidae</taxon>
        <taxon>Psyllinae</taxon>
        <taxon>Cacopsylla</taxon>
    </lineage>
</organism>
<evidence type="ECO:0000313" key="2">
    <source>
        <dbReference type="EMBL" id="CAG6720554.1"/>
    </source>
</evidence>
<evidence type="ECO:0000256" key="1">
    <source>
        <dbReference type="SAM" id="Phobius"/>
    </source>
</evidence>
<dbReference type="AlphaFoldDB" id="A0A8D8VBQ0"/>
<feature type="transmembrane region" description="Helical" evidence="1">
    <location>
        <begin position="85"/>
        <end position="104"/>
    </location>
</feature>
<keyword evidence="1" id="KW-0812">Transmembrane</keyword>